<evidence type="ECO:0000313" key="6">
    <source>
        <dbReference type="Proteomes" id="UP000307943"/>
    </source>
</evidence>
<proteinExistence type="predicted"/>
<keyword evidence="6" id="KW-1185">Reference proteome</keyword>
<gene>
    <name evidence="5" type="ORF">FE784_24175</name>
</gene>
<feature type="domain" description="HTH araC/xylS-type" evidence="4">
    <location>
        <begin position="199"/>
        <end position="298"/>
    </location>
</feature>
<dbReference type="InterPro" id="IPR018060">
    <property type="entry name" value="HTH_AraC"/>
</dbReference>
<dbReference type="AlphaFoldDB" id="A0A5C4T4Q5"/>
<keyword evidence="1" id="KW-0805">Transcription regulation</keyword>
<dbReference type="SUPFAM" id="SSF46689">
    <property type="entry name" value="Homeodomain-like"/>
    <property type="match status" value="1"/>
</dbReference>
<dbReference type="Proteomes" id="UP000307943">
    <property type="component" value="Unassembled WGS sequence"/>
</dbReference>
<dbReference type="PROSITE" id="PS01124">
    <property type="entry name" value="HTH_ARAC_FAMILY_2"/>
    <property type="match status" value="1"/>
</dbReference>
<name>A0A5C4T4Q5_9BACL</name>
<dbReference type="Pfam" id="PF12833">
    <property type="entry name" value="HTH_18"/>
    <property type="match status" value="1"/>
</dbReference>
<dbReference type="InterPro" id="IPR009057">
    <property type="entry name" value="Homeodomain-like_sf"/>
</dbReference>
<dbReference type="PANTHER" id="PTHR43280:SF28">
    <property type="entry name" value="HTH-TYPE TRANSCRIPTIONAL ACTIVATOR RHAS"/>
    <property type="match status" value="1"/>
</dbReference>
<dbReference type="OrthoDB" id="9816335at2"/>
<dbReference type="Gene3D" id="1.10.10.60">
    <property type="entry name" value="Homeodomain-like"/>
    <property type="match status" value="2"/>
</dbReference>
<evidence type="ECO:0000256" key="2">
    <source>
        <dbReference type="ARBA" id="ARBA00023125"/>
    </source>
</evidence>
<dbReference type="PANTHER" id="PTHR43280">
    <property type="entry name" value="ARAC-FAMILY TRANSCRIPTIONAL REGULATOR"/>
    <property type="match status" value="1"/>
</dbReference>
<evidence type="ECO:0000256" key="1">
    <source>
        <dbReference type="ARBA" id="ARBA00023015"/>
    </source>
</evidence>
<dbReference type="EMBL" id="VDCQ01000039">
    <property type="protein sequence ID" value="TNJ63690.1"/>
    <property type="molecule type" value="Genomic_DNA"/>
</dbReference>
<dbReference type="PRINTS" id="PR00032">
    <property type="entry name" value="HTHARAC"/>
</dbReference>
<dbReference type="InterPro" id="IPR037923">
    <property type="entry name" value="HTH-like"/>
</dbReference>
<comment type="caution">
    <text evidence="5">The sequence shown here is derived from an EMBL/GenBank/DDBJ whole genome shotgun (WGS) entry which is preliminary data.</text>
</comment>
<dbReference type="PROSITE" id="PS00041">
    <property type="entry name" value="HTH_ARAC_FAMILY_1"/>
    <property type="match status" value="1"/>
</dbReference>
<dbReference type="InterPro" id="IPR020449">
    <property type="entry name" value="Tscrpt_reg_AraC-type_HTH"/>
</dbReference>
<keyword evidence="3" id="KW-0804">Transcription</keyword>
<evidence type="ECO:0000256" key="3">
    <source>
        <dbReference type="ARBA" id="ARBA00023163"/>
    </source>
</evidence>
<accession>A0A5C4T4Q5</accession>
<keyword evidence="2" id="KW-0238">DNA-binding</keyword>
<dbReference type="SUPFAM" id="SSF51215">
    <property type="entry name" value="Regulatory protein AraC"/>
    <property type="match status" value="1"/>
</dbReference>
<dbReference type="InterPro" id="IPR018062">
    <property type="entry name" value="HTH_AraC-typ_CS"/>
</dbReference>
<dbReference type="InterPro" id="IPR014710">
    <property type="entry name" value="RmlC-like_jellyroll"/>
</dbReference>
<protein>
    <submittedName>
        <fullName evidence="5">Helix-turn-helix domain-containing protein</fullName>
    </submittedName>
</protein>
<dbReference type="InterPro" id="IPR003313">
    <property type="entry name" value="AraC-bd"/>
</dbReference>
<dbReference type="GO" id="GO:0043565">
    <property type="term" value="F:sequence-specific DNA binding"/>
    <property type="evidence" value="ECO:0007669"/>
    <property type="project" value="InterPro"/>
</dbReference>
<dbReference type="GO" id="GO:0003700">
    <property type="term" value="F:DNA-binding transcription factor activity"/>
    <property type="evidence" value="ECO:0007669"/>
    <property type="project" value="InterPro"/>
</dbReference>
<evidence type="ECO:0000259" key="4">
    <source>
        <dbReference type="PROSITE" id="PS01124"/>
    </source>
</evidence>
<dbReference type="SMART" id="SM00342">
    <property type="entry name" value="HTH_ARAC"/>
    <property type="match status" value="1"/>
</dbReference>
<dbReference type="Pfam" id="PF02311">
    <property type="entry name" value="AraC_binding"/>
    <property type="match status" value="1"/>
</dbReference>
<dbReference type="Gene3D" id="2.60.120.10">
    <property type="entry name" value="Jelly Rolls"/>
    <property type="match status" value="1"/>
</dbReference>
<organism evidence="5 6">
    <name type="scientific">Paenibacillus hemerocallicola</name>
    <dbReference type="NCBI Taxonomy" id="1172614"/>
    <lineage>
        <taxon>Bacteria</taxon>
        <taxon>Bacillati</taxon>
        <taxon>Bacillota</taxon>
        <taxon>Bacilli</taxon>
        <taxon>Bacillales</taxon>
        <taxon>Paenibacillaceae</taxon>
        <taxon>Paenibacillus</taxon>
    </lineage>
</organism>
<reference evidence="5 6" key="1">
    <citation type="submission" date="2019-05" db="EMBL/GenBank/DDBJ databases">
        <title>We sequenced the genome of Paenibacillus hemerocallicola KCTC 33185 for further insight into its adaptation and study the phylogeny of Paenibacillus.</title>
        <authorList>
            <person name="Narsing Rao M.P."/>
        </authorList>
    </citation>
    <scope>NUCLEOTIDE SEQUENCE [LARGE SCALE GENOMIC DNA]</scope>
    <source>
        <strain evidence="5 6">KCTC 33185</strain>
    </source>
</reference>
<sequence length="308" mass="35249">MGSFERSWRGTTRMTTFPVFQDSLRLNKFKKGELPLFITHYPVGHGYPNHHHEFAEISLVTGGQGTEIVNGVEHRLKPGSICLLPPYHLHALKLDAGQPLYKFCCMFDMNLMFQPEFAEVGPWLVKLSDEMTPFYDMPAEPFETIKSVMYALNAEFGADTIGKQGFMRIKLLETIYLFFRHHPGFASLGQTADLHPEEWDYVKYVNTHFMEEMISLEEVAGKFGVSVFVVRNAFKRLLGKNFLEYLHQLRIRRASSLLTATDMSVAEIAYDVGFSSLRSFTRVFKETTGMSATDYRKRQAGTGERLPD</sequence>
<evidence type="ECO:0000313" key="5">
    <source>
        <dbReference type="EMBL" id="TNJ63690.1"/>
    </source>
</evidence>